<feature type="domain" description="Major facilitator superfamily (MFS) profile" evidence="9">
    <location>
        <begin position="33"/>
        <end position="532"/>
    </location>
</feature>
<reference evidence="10 11" key="1">
    <citation type="journal article" date="2016" name="DNA Res.">
        <title>Genome sequence of Aspergillus luchuensis NBRC 4314.</title>
        <authorList>
            <person name="Yamada O."/>
            <person name="Machida M."/>
            <person name="Hosoyama A."/>
            <person name="Goto M."/>
            <person name="Takahashi T."/>
            <person name="Futagami T."/>
            <person name="Yamagata Y."/>
            <person name="Takeuchi M."/>
            <person name="Kobayashi T."/>
            <person name="Koike H."/>
            <person name="Abe K."/>
            <person name="Asai K."/>
            <person name="Arita M."/>
            <person name="Fujita N."/>
            <person name="Fukuda K."/>
            <person name="Higa K."/>
            <person name="Horikawa H."/>
            <person name="Ishikawa T."/>
            <person name="Jinno K."/>
            <person name="Kato Y."/>
            <person name="Kirimura K."/>
            <person name="Mizutani O."/>
            <person name="Nakasone K."/>
            <person name="Sano M."/>
            <person name="Shiraishi Y."/>
            <person name="Tsukahara M."/>
            <person name="Gomi K."/>
        </authorList>
    </citation>
    <scope>NUCLEOTIDE SEQUENCE [LARGE SCALE GENOMIC DNA]</scope>
    <source>
        <strain evidence="10 11">RIB 2604</strain>
    </source>
</reference>
<sequence length="591" mass="62915">MSETRASTTVEGHETAATVPGHHESKPLTWFLVVFSLLAALFLFALDNTIVANVQPAIIGTLGEIEKLPWISVAFALGAIATDLPWGQIYGHFNNKFLFLASVVIFEVGSAVCGAAPTMNALIVGRAICGIGGMGIYLGTVNMVSALTTEAQRPLYLGFVGLTWGIGTILGPIIGGAFADNTSATWRWSFYINLCIGGLAAPVYFWLLPQTASPRPGQPLLTRIWALDVVGMVLSAGAITSLIMAISFGGSLYEWGSGRIIGLFVCSGVLWLLFIGQQAWSLGLRPEAQGQRLFPTTLVRSWEMDVLFAQMASAQVLVMVPIYFLPILFQFAHNDSALASGVHLLPFVLVLVVAVMLNGALMAQLGYYMPWYLAGACLALAGSALFYTVGPDTSSARLYGYSVLTAFGVGCYSQAGFPVAQVKVSPAKLTQAVAFIGVGQVGGIALALTISNTIFLNKATSRISTILPQQSRSTIQQAISGVRAELFSSLSVAQRQRVVAAIVSSVDDVFVLMIAAAALSVVLALVMKRERLFVIPSKGDGEDVEEEDLVSISSSSFPRFLPAAPTNICGDVIIITYTRMLIMSYSSIPPK</sequence>
<feature type="transmembrane region" description="Helical" evidence="8">
    <location>
        <begin position="260"/>
        <end position="284"/>
    </location>
</feature>
<evidence type="ECO:0000256" key="5">
    <source>
        <dbReference type="ARBA" id="ARBA00022989"/>
    </source>
</evidence>
<keyword evidence="3" id="KW-0813">Transport</keyword>
<comment type="caution">
    <text evidence="10">The sequence shown here is derived from an EMBL/GenBank/DDBJ whole genome shotgun (WGS) entry which is preliminary data.</text>
</comment>
<comment type="similarity">
    <text evidence="2">Belongs to the major facilitator superfamily. TCR/Tet family.</text>
</comment>
<dbReference type="InterPro" id="IPR020846">
    <property type="entry name" value="MFS_dom"/>
</dbReference>
<feature type="transmembrane region" description="Helical" evidence="8">
    <location>
        <begin position="337"/>
        <end position="357"/>
    </location>
</feature>
<feature type="transmembrane region" description="Helical" evidence="8">
    <location>
        <begin position="98"/>
        <end position="117"/>
    </location>
</feature>
<feature type="transmembrane region" description="Helical" evidence="8">
    <location>
        <begin position="123"/>
        <end position="144"/>
    </location>
</feature>
<evidence type="ECO:0000256" key="8">
    <source>
        <dbReference type="SAM" id="Phobius"/>
    </source>
</evidence>
<reference evidence="11" key="2">
    <citation type="submission" date="2016-02" db="EMBL/GenBank/DDBJ databases">
        <title>Genome sequencing of Aspergillus luchuensis NBRC 4314.</title>
        <authorList>
            <person name="Yamada O."/>
        </authorList>
    </citation>
    <scope>NUCLEOTIDE SEQUENCE [LARGE SCALE GENOMIC DNA]</scope>
    <source>
        <strain evidence="11">RIB 2604</strain>
    </source>
</reference>
<feature type="transmembrane region" description="Helical" evidence="8">
    <location>
        <begin position="432"/>
        <end position="455"/>
    </location>
</feature>
<feature type="transmembrane region" description="Helical" evidence="8">
    <location>
        <begin position="190"/>
        <end position="208"/>
    </location>
</feature>
<dbReference type="InterPro" id="IPR011701">
    <property type="entry name" value="MFS"/>
</dbReference>
<feature type="transmembrane region" description="Helical" evidence="8">
    <location>
        <begin position="220"/>
        <end position="248"/>
    </location>
</feature>
<keyword evidence="6 8" id="KW-0472">Membrane</keyword>
<feature type="transmembrane region" description="Helical" evidence="8">
    <location>
        <begin position="399"/>
        <end position="420"/>
    </location>
</feature>
<evidence type="ECO:0000259" key="9">
    <source>
        <dbReference type="PROSITE" id="PS50850"/>
    </source>
</evidence>
<name>A0A146F226_ASPKA</name>
<dbReference type="AlphaFoldDB" id="A0A146F226"/>
<dbReference type="FunFam" id="1.20.1250.20:FF:000429">
    <property type="entry name" value="MFS drug efflux transporter, putative"/>
    <property type="match status" value="1"/>
</dbReference>
<dbReference type="PANTHER" id="PTHR23501">
    <property type="entry name" value="MAJOR FACILITATOR SUPERFAMILY"/>
    <property type="match status" value="1"/>
</dbReference>
<dbReference type="GO" id="GO:0022857">
    <property type="term" value="F:transmembrane transporter activity"/>
    <property type="evidence" value="ECO:0007669"/>
    <property type="project" value="InterPro"/>
</dbReference>
<dbReference type="SUPFAM" id="SSF103473">
    <property type="entry name" value="MFS general substrate transporter"/>
    <property type="match status" value="1"/>
</dbReference>
<accession>A0A146F226</accession>
<dbReference type="PANTHER" id="PTHR23501:SF12">
    <property type="entry name" value="MAJOR FACILITATOR SUPERFAMILY (MFS) PROFILE DOMAIN-CONTAINING PROTEIN-RELATED"/>
    <property type="match status" value="1"/>
</dbReference>
<feature type="transmembrane region" description="Helical" evidence="8">
    <location>
        <begin position="369"/>
        <end position="387"/>
    </location>
</feature>
<evidence type="ECO:0000313" key="10">
    <source>
        <dbReference type="EMBL" id="GAT19992.1"/>
    </source>
</evidence>
<dbReference type="InterPro" id="IPR036259">
    <property type="entry name" value="MFS_trans_sf"/>
</dbReference>
<evidence type="ECO:0000256" key="7">
    <source>
        <dbReference type="SAM" id="MobiDB-lite"/>
    </source>
</evidence>
<dbReference type="EMBL" id="BCWF01000006">
    <property type="protein sequence ID" value="GAT19992.1"/>
    <property type="molecule type" value="Genomic_DNA"/>
</dbReference>
<keyword evidence="5 8" id="KW-1133">Transmembrane helix</keyword>
<dbReference type="VEuPathDB" id="FungiDB:ASPFODRAFT_433613"/>
<keyword evidence="4 8" id="KW-0812">Transmembrane</keyword>
<feature type="transmembrane region" description="Helical" evidence="8">
    <location>
        <begin position="156"/>
        <end position="178"/>
    </location>
</feature>
<evidence type="ECO:0000313" key="11">
    <source>
        <dbReference type="Proteomes" id="UP000075230"/>
    </source>
</evidence>
<feature type="region of interest" description="Disordered" evidence="7">
    <location>
        <begin position="1"/>
        <end position="21"/>
    </location>
</feature>
<evidence type="ECO:0000256" key="2">
    <source>
        <dbReference type="ARBA" id="ARBA00007520"/>
    </source>
</evidence>
<proteinExistence type="inferred from homology"/>
<feature type="transmembrane region" description="Helical" evidence="8">
    <location>
        <begin position="68"/>
        <end position="86"/>
    </location>
</feature>
<evidence type="ECO:0000256" key="1">
    <source>
        <dbReference type="ARBA" id="ARBA00004141"/>
    </source>
</evidence>
<evidence type="ECO:0000256" key="3">
    <source>
        <dbReference type="ARBA" id="ARBA00022448"/>
    </source>
</evidence>
<protein>
    <submittedName>
        <fullName evidence="10">Efflux pump antibiotic resistance protein</fullName>
    </submittedName>
</protein>
<dbReference type="GO" id="GO:0005886">
    <property type="term" value="C:plasma membrane"/>
    <property type="evidence" value="ECO:0007669"/>
    <property type="project" value="TreeGrafter"/>
</dbReference>
<dbReference type="PROSITE" id="PS50850">
    <property type="entry name" value="MFS"/>
    <property type="match status" value="1"/>
</dbReference>
<organism evidence="10 11">
    <name type="scientific">Aspergillus kawachii</name>
    <name type="common">White koji mold</name>
    <name type="synonym">Aspergillus awamori var. kawachi</name>
    <dbReference type="NCBI Taxonomy" id="1069201"/>
    <lineage>
        <taxon>Eukaryota</taxon>
        <taxon>Fungi</taxon>
        <taxon>Dikarya</taxon>
        <taxon>Ascomycota</taxon>
        <taxon>Pezizomycotina</taxon>
        <taxon>Eurotiomycetes</taxon>
        <taxon>Eurotiomycetidae</taxon>
        <taxon>Eurotiales</taxon>
        <taxon>Aspergillaceae</taxon>
        <taxon>Aspergillus</taxon>
        <taxon>Aspergillus subgen. Circumdati</taxon>
    </lineage>
</organism>
<gene>
    <name evidence="10" type="ORF">RIB2604_00605760</name>
</gene>
<evidence type="ECO:0000256" key="4">
    <source>
        <dbReference type="ARBA" id="ARBA00022692"/>
    </source>
</evidence>
<feature type="compositionally biased region" description="Polar residues" evidence="7">
    <location>
        <begin position="1"/>
        <end position="10"/>
    </location>
</feature>
<comment type="subcellular location">
    <subcellularLocation>
        <location evidence="1">Membrane</location>
        <topology evidence="1">Multi-pass membrane protein</topology>
    </subcellularLocation>
</comment>
<dbReference type="Pfam" id="PF07690">
    <property type="entry name" value="MFS_1"/>
    <property type="match status" value="1"/>
</dbReference>
<feature type="transmembrane region" description="Helical" evidence="8">
    <location>
        <begin position="305"/>
        <end position="325"/>
    </location>
</feature>
<dbReference type="Proteomes" id="UP000075230">
    <property type="component" value="Unassembled WGS sequence"/>
</dbReference>
<feature type="transmembrane region" description="Helical" evidence="8">
    <location>
        <begin position="509"/>
        <end position="527"/>
    </location>
</feature>
<feature type="transmembrane region" description="Helical" evidence="8">
    <location>
        <begin position="28"/>
        <end position="46"/>
    </location>
</feature>
<dbReference type="Gene3D" id="1.20.1250.20">
    <property type="entry name" value="MFS general substrate transporter like domains"/>
    <property type="match status" value="1"/>
</dbReference>
<evidence type="ECO:0000256" key="6">
    <source>
        <dbReference type="ARBA" id="ARBA00023136"/>
    </source>
</evidence>